<dbReference type="InterPro" id="IPR045057">
    <property type="entry name" value="Gcn5-rel_NAT"/>
</dbReference>
<keyword evidence="2" id="KW-0012">Acyltransferase</keyword>
<dbReference type="PANTHER" id="PTHR31435:SF10">
    <property type="entry name" value="BSR4717 PROTEIN"/>
    <property type="match status" value="1"/>
</dbReference>
<dbReference type="PANTHER" id="PTHR31435">
    <property type="entry name" value="PROTEIN NATD1"/>
    <property type="match status" value="1"/>
</dbReference>
<comment type="caution">
    <text evidence="2">The sequence shown here is derived from an EMBL/GenBank/DDBJ whole genome shotgun (WGS) entry which is preliminary data.</text>
</comment>
<dbReference type="CDD" id="cd04301">
    <property type="entry name" value="NAT_SF"/>
    <property type="match status" value="1"/>
</dbReference>
<keyword evidence="3" id="KW-1185">Reference proteome</keyword>
<dbReference type="EMBL" id="JBHUEN010000016">
    <property type="protein sequence ID" value="MFD1881235.1"/>
    <property type="molecule type" value="Genomic_DNA"/>
</dbReference>
<dbReference type="Proteomes" id="UP001597213">
    <property type="component" value="Unassembled WGS sequence"/>
</dbReference>
<reference evidence="3" key="1">
    <citation type="journal article" date="2019" name="Int. J. Syst. Evol. Microbiol.">
        <title>The Global Catalogue of Microorganisms (GCM) 10K type strain sequencing project: providing services to taxonomists for standard genome sequencing and annotation.</title>
        <authorList>
            <consortium name="The Broad Institute Genomics Platform"/>
            <consortium name="The Broad Institute Genome Sequencing Center for Infectious Disease"/>
            <person name="Wu L."/>
            <person name="Ma J."/>
        </authorList>
    </citation>
    <scope>NUCLEOTIDE SEQUENCE [LARGE SCALE GENOMIC DNA]</scope>
    <source>
        <strain evidence="3">CCUG 56029</strain>
    </source>
</reference>
<gene>
    <name evidence="2" type="ORF">ACFSCT_05835</name>
</gene>
<dbReference type="RefSeq" id="WP_379140911.1">
    <property type="nucleotide sequence ID" value="NZ_JBHUEN010000016.1"/>
</dbReference>
<proteinExistence type="predicted"/>
<organism evidence="2 3">
    <name type="scientific">Paracoccus pacificus</name>
    <dbReference type="NCBI Taxonomy" id="1463598"/>
    <lineage>
        <taxon>Bacteria</taxon>
        <taxon>Pseudomonadati</taxon>
        <taxon>Pseudomonadota</taxon>
        <taxon>Alphaproteobacteria</taxon>
        <taxon>Rhodobacterales</taxon>
        <taxon>Paracoccaceae</taxon>
        <taxon>Paracoccus</taxon>
    </lineage>
</organism>
<name>A0ABW4R667_9RHOB</name>
<evidence type="ECO:0000313" key="2">
    <source>
        <dbReference type="EMBL" id="MFD1881235.1"/>
    </source>
</evidence>
<accession>A0ABW4R667</accession>
<dbReference type="Pfam" id="PF14542">
    <property type="entry name" value="Acetyltransf_CG"/>
    <property type="match status" value="1"/>
</dbReference>
<dbReference type="Gene3D" id="3.40.630.30">
    <property type="match status" value="1"/>
</dbReference>
<evidence type="ECO:0000313" key="3">
    <source>
        <dbReference type="Proteomes" id="UP001597213"/>
    </source>
</evidence>
<sequence>MSEVKITREDHGDSGRYVAHIDGIAAEGEITFTKPAPGILSANHTGVPEEMSGKGVANALLNFLLDDARKNGFRIIPVCPFIRKQYARHPEWSDLFTTKPGEDP</sequence>
<dbReference type="InterPro" id="IPR016181">
    <property type="entry name" value="Acyl_CoA_acyltransferase"/>
</dbReference>
<keyword evidence="2" id="KW-0808">Transferase</keyword>
<dbReference type="EC" id="2.3.1.-" evidence="2"/>
<protein>
    <submittedName>
        <fullName evidence="2">GNAT family N-acetyltransferase</fullName>
        <ecNumber evidence="2">2.3.1.-</ecNumber>
    </submittedName>
</protein>
<feature type="domain" description="N-acetyltransferase" evidence="1">
    <location>
        <begin position="9"/>
        <end position="97"/>
    </location>
</feature>
<evidence type="ECO:0000259" key="1">
    <source>
        <dbReference type="PROSITE" id="PS51729"/>
    </source>
</evidence>
<dbReference type="InterPro" id="IPR031165">
    <property type="entry name" value="GNAT_YJDJ"/>
</dbReference>
<dbReference type="SUPFAM" id="SSF55729">
    <property type="entry name" value="Acyl-CoA N-acyltransferases (Nat)"/>
    <property type="match status" value="1"/>
</dbReference>
<dbReference type="GO" id="GO:0016746">
    <property type="term" value="F:acyltransferase activity"/>
    <property type="evidence" value="ECO:0007669"/>
    <property type="project" value="UniProtKB-KW"/>
</dbReference>
<dbReference type="PROSITE" id="PS51729">
    <property type="entry name" value="GNAT_YJDJ"/>
    <property type="match status" value="1"/>
</dbReference>